<dbReference type="Proteomes" id="UP001292094">
    <property type="component" value="Unassembled WGS sequence"/>
</dbReference>
<accession>A0AAE1Q1Q7</accession>
<dbReference type="AlphaFoldDB" id="A0AAE1Q1Q7"/>
<name>A0AAE1Q1Q7_9EUCA</name>
<dbReference type="EMBL" id="JAWZYT010000891">
    <property type="protein sequence ID" value="KAK4317785.1"/>
    <property type="molecule type" value="Genomic_DNA"/>
</dbReference>
<gene>
    <name evidence="1" type="ORF">Pmani_011183</name>
</gene>
<reference evidence="1" key="1">
    <citation type="submission" date="2023-11" db="EMBL/GenBank/DDBJ databases">
        <title>Genome assemblies of two species of porcelain crab, Petrolisthes cinctipes and Petrolisthes manimaculis (Anomura: Porcellanidae).</title>
        <authorList>
            <person name="Angst P."/>
        </authorList>
    </citation>
    <scope>NUCLEOTIDE SEQUENCE</scope>
    <source>
        <strain evidence="1">PB745_02</strain>
        <tissue evidence="1">Gill</tissue>
    </source>
</reference>
<keyword evidence="2" id="KW-1185">Reference proteome</keyword>
<protein>
    <submittedName>
        <fullName evidence="1">Uncharacterized protein</fullName>
    </submittedName>
</protein>
<proteinExistence type="predicted"/>
<organism evidence="1 2">
    <name type="scientific">Petrolisthes manimaculis</name>
    <dbReference type="NCBI Taxonomy" id="1843537"/>
    <lineage>
        <taxon>Eukaryota</taxon>
        <taxon>Metazoa</taxon>
        <taxon>Ecdysozoa</taxon>
        <taxon>Arthropoda</taxon>
        <taxon>Crustacea</taxon>
        <taxon>Multicrustacea</taxon>
        <taxon>Malacostraca</taxon>
        <taxon>Eumalacostraca</taxon>
        <taxon>Eucarida</taxon>
        <taxon>Decapoda</taxon>
        <taxon>Pleocyemata</taxon>
        <taxon>Anomura</taxon>
        <taxon>Galatheoidea</taxon>
        <taxon>Porcellanidae</taxon>
        <taxon>Petrolisthes</taxon>
    </lineage>
</organism>
<sequence>MTSLVVVGAGRDNIKPSADSYQRHLNWYQHSVEVLSLEIALLHSLIQPRLHSDPRGFCFEVNYTKKKYIEKNTLPSLSTQERTRKKIVNLKPAYTIHLM</sequence>
<evidence type="ECO:0000313" key="1">
    <source>
        <dbReference type="EMBL" id="KAK4317785.1"/>
    </source>
</evidence>
<comment type="caution">
    <text evidence="1">The sequence shown here is derived from an EMBL/GenBank/DDBJ whole genome shotgun (WGS) entry which is preliminary data.</text>
</comment>
<evidence type="ECO:0000313" key="2">
    <source>
        <dbReference type="Proteomes" id="UP001292094"/>
    </source>
</evidence>